<dbReference type="InterPro" id="IPR020846">
    <property type="entry name" value="MFS_dom"/>
</dbReference>
<evidence type="ECO:0000259" key="11">
    <source>
        <dbReference type="PROSITE" id="PS50850"/>
    </source>
</evidence>
<feature type="transmembrane region" description="Helical" evidence="10">
    <location>
        <begin position="79"/>
        <end position="100"/>
    </location>
</feature>
<name>A0ABT6S827_9ACTN</name>
<evidence type="ECO:0000256" key="10">
    <source>
        <dbReference type="SAM" id="Phobius"/>
    </source>
</evidence>
<keyword evidence="4" id="KW-1003">Cell membrane</keyword>
<comment type="subcellular location">
    <subcellularLocation>
        <location evidence="1">Cell membrane</location>
        <topology evidence="1">Multi-pass membrane protein</topology>
    </subcellularLocation>
</comment>
<sequence length="453" mass="48168">MPREPHAQPSTVVPDTTADAGAAAPPPSTAAPADRAARRRTVFGTGIGNALEWYDWNIYAVFTPFFAPQFFPESDPASALMATLAIFAVGFLMRPLGGLLFGRLSDRRGRRLAMIVSVGLASAGSLVIGLAPTHASIGVGASLLLLVTRLVQGLAHGGELPAAQTYVSEMAPHGRRGRWSSLIYVSGTCGIVVGEVLAAVLAGTLTDAQLHNWGWRVPFLVGAAIGAYALVTRMRLTETEAFEKQRESTGAGAAPSLWQDFRANRRACLRVVGITLGGTVTYYTWVVSAPAQAIAVKHFDPEAALWAGVLANLVFIAVLPLFGILSDRIGRKPVMLLSYVGILALTFPLDLLIRDQVWQLGVAMTIAMLFIAASSAILPTVYAEMFPTGMRTAGVAVPYAFSVAACGGSAAYLQTWLSSHGLGEVFLLYTMALLLLAVVVIWRMPETKDVELT</sequence>
<feature type="transmembrane region" description="Helical" evidence="10">
    <location>
        <begin position="179"/>
        <end position="201"/>
    </location>
</feature>
<protein>
    <submittedName>
        <fullName evidence="12">MFS transporter</fullName>
    </submittedName>
</protein>
<dbReference type="SUPFAM" id="SSF103473">
    <property type="entry name" value="MFS general substrate transporter"/>
    <property type="match status" value="1"/>
</dbReference>
<feature type="region of interest" description="Disordered" evidence="9">
    <location>
        <begin position="1"/>
        <end position="36"/>
    </location>
</feature>
<evidence type="ECO:0000256" key="8">
    <source>
        <dbReference type="ARBA" id="ARBA00023136"/>
    </source>
</evidence>
<gene>
    <name evidence="12" type="ORF">QIS96_10120</name>
</gene>
<dbReference type="Pfam" id="PF07690">
    <property type="entry name" value="MFS_1"/>
    <property type="match status" value="1"/>
</dbReference>
<feature type="transmembrane region" description="Helical" evidence="10">
    <location>
        <begin position="267"/>
        <end position="285"/>
    </location>
</feature>
<reference evidence="12 13" key="1">
    <citation type="submission" date="2023-05" db="EMBL/GenBank/DDBJ databases">
        <title>Draft genome sequence of Streptomyces sp. B-S-A6 isolated from a cave soil in Thailand.</title>
        <authorList>
            <person name="Chamroensaksri N."/>
            <person name="Muangham S."/>
        </authorList>
    </citation>
    <scope>NUCLEOTIDE SEQUENCE [LARGE SCALE GENOMIC DNA]</scope>
    <source>
        <strain evidence="12 13">B-S-A6</strain>
    </source>
</reference>
<feature type="transmembrane region" description="Helical" evidence="10">
    <location>
        <begin position="305"/>
        <end position="324"/>
    </location>
</feature>
<evidence type="ECO:0000256" key="1">
    <source>
        <dbReference type="ARBA" id="ARBA00004651"/>
    </source>
</evidence>
<evidence type="ECO:0000256" key="4">
    <source>
        <dbReference type="ARBA" id="ARBA00022475"/>
    </source>
</evidence>
<evidence type="ECO:0000313" key="13">
    <source>
        <dbReference type="Proteomes" id="UP001223978"/>
    </source>
</evidence>
<dbReference type="PANTHER" id="PTHR43528">
    <property type="entry name" value="ALPHA-KETOGLUTARATE PERMEASE"/>
    <property type="match status" value="1"/>
</dbReference>
<keyword evidence="5 10" id="KW-0812">Transmembrane</keyword>
<dbReference type="PROSITE" id="PS00217">
    <property type="entry name" value="SUGAR_TRANSPORT_2"/>
    <property type="match status" value="1"/>
</dbReference>
<feature type="transmembrane region" description="Helical" evidence="10">
    <location>
        <begin position="360"/>
        <end position="383"/>
    </location>
</feature>
<dbReference type="PROSITE" id="PS50850">
    <property type="entry name" value="MFS"/>
    <property type="match status" value="1"/>
</dbReference>
<dbReference type="RefSeq" id="WP_282542127.1">
    <property type="nucleotide sequence ID" value="NZ_JASCIQ010000008.1"/>
</dbReference>
<evidence type="ECO:0000256" key="7">
    <source>
        <dbReference type="ARBA" id="ARBA00022989"/>
    </source>
</evidence>
<feature type="transmembrane region" description="Helical" evidence="10">
    <location>
        <begin position="395"/>
        <end position="413"/>
    </location>
</feature>
<comment type="caution">
    <text evidence="12">The sequence shown here is derived from an EMBL/GenBank/DDBJ whole genome shotgun (WGS) entry which is preliminary data.</text>
</comment>
<evidence type="ECO:0000313" key="12">
    <source>
        <dbReference type="EMBL" id="MDI3404175.1"/>
    </source>
</evidence>
<accession>A0ABT6S827</accession>
<organism evidence="12 13">
    <name type="scientific">Streptomyces cavernicola</name>
    <dbReference type="NCBI Taxonomy" id="3043613"/>
    <lineage>
        <taxon>Bacteria</taxon>
        <taxon>Bacillati</taxon>
        <taxon>Actinomycetota</taxon>
        <taxon>Actinomycetes</taxon>
        <taxon>Kitasatosporales</taxon>
        <taxon>Streptomycetaceae</taxon>
        <taxon>Streptomyces</taxon>
    </lineage>
</organism>
<feature type="transmembrane region" description="Helical" evidence="10">
    <location>
        <begin position="213"/>
        <end position="231"/>
    </location>
</feature>
<evidence type="ECO:0000256" key="3">
    <source>
        <dbReference type="ARBA" id="ARBA00022448"/>
    </source>
</evidence>
<feature type="domain" description="Major facilitator superfamily (MFS) profile" evidence="11">
    <location>
        <begin position="41"/>
        <end position="448"/>
    </location>
</feature>
<keyword evidence="13" id="KW-1185">Reference proteome</keyword>
<feature type="transmembrane region" description="Helical" evidence="10">
    <location>
        <begin position="336"/>
        <end position="354"/>
    </location>
</feature>
<keyword evidence="8 10" id="KW-0472">Membrane</keyword>
<dbReference type="PANTHER" id="PTHR43528:SF1">
    <property type="entry name" value="ALPHA-KETOGLUTARATE PERMEASE"/>
    <property type="match status" value="1"/>
</dbReference>
<keyword evidence="7 10" id="KW-1133">Transmembrane helix</keyword>
<dbReference type="InterPro" id="IPR051084">
    <property type="entry name" value="H+-coupled_symporters"/>
</dbReference>
<keyword evidence="3" id="KW-0813">Transport</keyword>
<dbReference type="InterPro" id="IPR005829">
    <property type="entry name" value="Sugar_transporter_CS"/>
</dbReference>
<evidence type="ECO:0000256" key="9">
    <source>
        <dbReference type="SAM" id="MobiDB-lite"/>
    </source>
</evidence>
<comment type="similarity">
    <text evidence="2">Belongs to the major facilitator superfamily. Metabolite:H+ Symporter (MHS) family (TC 2.A.1.6) family.</text>
</comment>
<dbReference type="InterPro" id="IPR036259">
    <property type="entry name" value="MFS_trans_sf"/>
</dbReference>
<evidence type="ECO:0000256" key="2">
    <source>
        <dbReference type="ARBA" id="ARBA00008240"/>
    </source>
</evidence>
<evidence type="ECO:0000256" key="6">
    <source>
        <dbReference type="ARBA" id="ARBA00022847"/>
    </source>
</evidence>
<dbReference type="Gene3D" id="1.20.1250.20">
    <property type="entry name" value="MFS general substrate transporter like domains"/>
    <property type="match status" value="2"/>
</dbReference>
<feature type="transmembrane region" description="Helical" evidence="10">
    <location>
        <begin position="425"/>
        <end position="442"/>
    </location>
</feature>
<feature type="compositionally biased region" description="Low complexity" evidence="9">
    <location>
        <begin position="14"/>
        <end position="23"/>
    </location>
</feature>
<dbReference type="InterPro" id="IPR011701">
    <property type="entry name" value="MFS"/>
</dbReference>
<keyword evidence="6" id="KW-0769">Symport</keyword>
<evidence type="ECO:0000256" key="5">
    <source>
        <dbReference type="ARBA" id="ARBA00022692"/>
    </source>
</evidence>
<dbReference type="EMBL" id="JASCIQ010000008">
    <property type="protein sequence ID" value="MDI3404175.1"/>
    <property type="molecule type" value="Genomic_DNA"/>
</dbReference>
<proteinExistence type="inferred from homology"/>
<dbReference type="Proteomes" id="UP001223978">
    <property type="component" value="Unassembled WGS sequence"/>
</dbReference>